<comment type="caution">
    <text evidence="2">The sequence shown here is derived from an EMBL/GenBank/DDBJ whole genome shotgun (WGS) entry which is preliminary data.</text>
</comment>
<keyword evidence="3" id="KW-1185">Reference proteome</keyword>
<feature type="region of interest" description="Disordered" evidence="1">
    <location>
        <begin position="1"/>
        <end position="166"/>
    </location>
</feature>
<evidence type="ECO:0000313" key="3">
    <source>
        <dbReference type="Proteomes" id="UP000479710"/>
    </source>
</evidence>
<sequence>MHRGNEDDGGRRGQRSDEDDGNSAARTEGGIRQAGRLLAWPTRLGDGNSNLEAEQDGGTVRKGGASRGGDAAGRQDGCGDVRRRRGGDGAKGATEETEVPTMRGTKRNRRLTHVGGVHGGDDVDAEPLAASTEQRHSGGGTDGMAAHRRKAALGVAAQARSRRGGG</sequence>
<accession>A0A6G1BTM3</accession>
<proteinExistence type="predicted"/>
<evidence type="ECO:0000313" key="2">
    <source>
        <dbReference type="EMBL" id="KAF0891024.1"/>
    </source>
</evidence>
<reference evidence="2 3" key="1">
    <citation type="submission" date="2019-11" db="EMBL/GenBank/DDBJ databases">
        <title>Whole genome sequence of Oryza granulata.</title>
        <authorList>
            <person name="Li W."/>
        </authorList>
    </citation>
    <scope>NUCLEOTIDE SEQUENCE [LARGE SCALE GENOMIC DNA]</scope>
    <source>
        <strain evidence="3">cv. Menghai</strain>
        <tissue evidence="2">Leaf</tissue>
    </source>
</reference>
<gene>
    <name evidence="2" type="ORF">E2562_005118</name>
</gene>
<dbReference type="EMBL" id="SPHZ02000011">
    <property type="protein sequence ID" value="KAF0891024.1"/>
    <property type="molecule type" value="Genomic_DNA"/>
</dbReference>
<evidence type="ECO:0000256" key="1">
    <source>
        <dbReference type="SAM" id="MobiDB-lite"/>
    </source>
</evidence>
<feature type="compositionally biased region" description="Basic and acidic residues" evidence="1">
    <location>
        <begin position="1"/>
        <end position="16"/>
    </location>
</feature>
<dbReference type="Proteomes" id="UP000479710">
    <property type="component" value="Unassembled WGS sequence"/>
</dbReference>
<protein>
    <recommendedName>
        <fullName evidence="4">DUF834 domain-containing protein</fullName>
    </recommendedName>
</protein>
<dbReference type="AlphaFoldDB" id="A0A6G1BTM3"/>
<evidence type="ECO:0008006" key="4">
    <source>
        <dbReference type="Google" id="ProtNLM"/>
    </source>
</evidence>
<name>A0A6G1BTM3_9ORYZ</name>
<organism evidence="2 3">
    <name type="scientific">Oryza meyeriana var. granulata</name>
    <dbReference type="NCBI Taxonomy" id="110450"/>
    <lineage>
        <taxon>Eukaryota</taxon>
        <taxon>Viridiplantae</taxon>
        <taxon>Streptophyta</taxon>
        <taxon>Embryophyta</taxon>
        <taxon>Tracheophyta</taxon>
        <taxon>Spermatophyta</taxon>
        <taxon>Magnoliopsida</taxon>
        <taxon>Liliopsida</taxon>
        <taxon>Poales</taxon>
        <taxon>Poaceae</taxon>
        <taxon>BOP clade</taxon>
        <taxon>Oryzoideae</taxon>
        <taxon>Oryzeae</taxon>
        <taxon>Oryzinae</taxon>
        <taxon>Oryza</taxon>
        <taxon>Oryza meyeriana</taxon>
    </lineage>
</organism>